<dbReference type="Pfam" id="PF20985">
    <property type="entry name" value="Legum_prodom"/>
    <property type="match status" value="2"/>
</dbReference>
<name>A0A978UK99_ZIZJJ</name>
<feature type="domain" description="Legumain prodomain" evidence="10">
    <location>
        <begin position="419"/>
        <end position="494"/>
    </location>
</feature>
<protein>
    <recommendedName>
        <fullName evidence="10">Legumain prodomain domain-containing protein</fullName>
    </recommendedName>
</protein>
<proteinExistence type="inferred from homology"/>
<dbReference type="Pfam" id="PF01650">
    <property type="entry name" value="Peptidase_C13"/>
    <property type="match status" value="2"/>
</dbReference>
<evidence type="ECO:0000256" key="9">
    <source>
        <dbReference type="SAM" id="SignalP"/>
    </source>
</evidence>
<dbReference type="EMBL" id="JAEACU010000010">
    <property type="protein sequence ID" value="KAH7515251.1"/>
    <property type="molecule type" value="Genomic_DNA"/>
</dbReference>
<keyword evidence="3 9" id="KW-0732">Signal</keyword>
<dbReference type="PANTHER" id="PTHR12000:SF50">
    <property type="entry name" value="VACUOLAR-PROCESSING ENZYME GAMMA-ISOZYME"/>
    <property type="match status" value="1"/>
</dbReference>
<dbReference type="GO" id="GO:0005773">
    <property type="term" value="C:vacuole"/>
    <property type="evidence" value="ECO:0007669"/>
    <property type="project" value="GOC"/>
</dbReference>
<dbReference type="GO" id="GO:0051603">
    <property type="term" value="P:proteolysis involved in protein catabolic process"/>
    <property type="evidence" value="ECO:0007669"/>
    <property type="project" value="TreeGrafter"/>
</dbReference>
<dbReference type="GO" id="GO:0006624">
    <property type="term" value="P:vacuolar protein processing"/>
    <property type="evidence" value="ECO:0007669"/>
    <property type="project" value="TreeGrafter"/>
</dbReference>
<evidence type="ECO:0000256" key="4">
    <source>
        <dbReference type="ARBA" id="ARBA00022801"/>
    </source>
</evidence>
<dbReference type="InterPro" id="IPR001096">
    <property type="entry name" value="Peptidase_C13"/>
</dbReference>
<gene>
    <name evidence="11" type="ORF">FEM48_Zijuj10G0007000</name>
</gene>
<dbReference type="AlphaFoldDB" id="A0A978UK99"/>
<evidence type="ECO:0000256" key="5">
    <source>
        <dbReference type="ARBA" id="ARBA00022807"/>
    </source>
</evidence>
<keyword evidence="4" id="KW-0378">Hydrolase</keyword>
<sequence>MSSHHHHHHHHPQHLSCGTTFLLLLTAIISILTSSIAAEPEPPTPKLNSEPVKPHTPKLKYSEPEPPSSKLNSEPVKQHIPKVNSEQEPPVAMLDFDGGDDGQTGTRWAVLVAGSNSYDNYRHQADVCHAYQVLRRGGLKEENIIVFMYDDIAFNPLNPRPGVIINKPNGPDVYEGVPKVVLLGDRTGLTGGSGKVVDSGPNDHIFIYYADHGGTGVLGMPEGSFVYAKDLVEVLKTKRAANAYKSMVVYIEACESGSIFDHLLPKDLNIYATTAANSHESSFAAYCPGDNPGPSDDFNTCLGDLYSISWLEDCDKHDLSKETLGQQYEVVRRRTANSDLDASSHVMQFGNMNQRKDILFSYVGTNPENGNYTSTDINAESSPPTFSKLVDQRDADLLHLRHKFHKAPFGSEEKHEAQKQLLKRLSHRKHIDFTINKIAELLFGYWNSKNLLNTVRGPGQPTIEDWDCFKMIVKTYEEWCGPLSYYGMKYARANASRFPSALEDFFHADSGTTTGTFKRWAVLVAGSNGWVNYRHQADICHAYQILKRNGLNDENIIVFMYDDIAHSENNPTPGVIINKPDGNDVYKGVPKDYTGDNANSKNLYAVILGNKAAVKGGSGKVVNSGPNDHIFIYYADHGAVGLIAMPGDGDYVYAKDLVAVLKKKHAAKAYAKMVVYIEACEAGSMFEGLLPKNLNIYATTASNAEENSYAAYCPDESSDLKGGLDTCLGDLYSVSWMEDCDKNDLHKETVGQQYDAVRSRTGNGTDTYSSHVMQYGSTTLRKDFLAAFMATNVLPHKPTSTGETSSPSVSSVVDQRVADLLHLKNKFNSAPIGSQEKLKAKRQLDDEISQRQHVDYSINQIGKLLFGPKKSSKVLNNVRPSGQAVVDDWDCLKKLVRAYEDHCGFLSGYGIKYSRAIANMCNAGVTEEQMVAASMKTCT</sequence>
<evidence type="ECO:0000256" key="6">
    <source>
        <dbReference type="ARBA" id="ARBA00023157"/>
    </source>
</evidence>
<evidence type="ECO:0000256" key="2">
    <source>
        <dbReference type="ARBA" id="ARBA00022670"/>
    </source>
</evidence>
<comment type="similarity">
    <text evidence="1">Belongs to the peptidase C13 family.</text>
</comment>
<evidence type="ECO:0000256" key="3">
    <source>
        <dbReference type="ARBA" id="ARBA00022729"/>
    </source>
</evidence>
<dbReference type="Gene3D" id="3.40.50.1460">
    <property type="match status" value="2"/>
</dbReference>
<dbReference type="InterPro" id="IPR048501">
    <property type="entry name" value="Legum_prodom"/>
</dbReference>
<evidence type="ECO:0000259" key="10">
    <source>
        <dbReference type="Pfam" id="PF20985"/>
    </source>
</evidence>
<feature type="domain" description="Legumain prodomain" evidence="10">
    <location>
        <begin position="843"/>
        <end position="938"/>
    </location>
</feature>
<evidence type="ECO:0000313" key="11">
    <source>
        <dbReference type="EMBL" id="KAH7515251.1"/>
    </source>
</evidence>
<dbReference type="CDD" id="cd21115">
    <property type="entry name" value="legumain_C"/>
    <property type="match status" value="2"/>
</dbReference>
<dbReference type="InterPro" id="IPR046427">
    <property type="entry name" value="Legumain_prodom_sf"/>
</dbReference>
<dbReference type="Proteomes" id="UP000813462">
    <property type="component" value="Unassembled WGS sequence"/>
</dbReference>
<evidence type="ECO:0000256" key="7">
    <source>
        <dbReference type="ARBA" id="ARBA00023180"/>
    </source>
</evidence>
<evidence type="ECO:0000256" key="1">
    <source>
        <dbReference type="ARBA" id="ARBA00009941"/>
    </source>
</evidence>
<feature type="signal peptide" evidence="9">
    <location>
        <begin position="1"/>
        <end position="37"/>
    </location>
</feature>
<dbReference type="PRINTS" id="PR00776">
    <property type="entry name" value="HEMOGLOBNASE"/>
</dbReference>
<keyword evidence="7" id="KW-0325">Glycoprotein</keyword>
<evidence type="ECO:0000313" key="12">
    <source>
        <dbReference type="Proteomes" id="UP000813462"/>
    </source>
</evidence>
<dbReference type="GO" id="GO:0004197">
    <property type="term" value="F:cysteine-type endopeptidase activity"/>
    <property type="evidence" value="ECO:0007669"/>
    <property type="project" value="TreeGrafter"/>
</dbReference>
<dbReference type="PANTHER" id="PTHR12000">
    <property type="entry name" value="HEMOGLOBINASE FAMILY MEMBER"/>
    <property type="match status" value="1"/>
</dbReference>
<dbReference type="Gene3D" id="1.10.132.130">
    <property type="match status" value="2"/>
</dbReference>
<feature type="chain" id="PRO_5037977521" description="Legumain prodomain domain-containing protein" evidence="9">
    <location>
        <begin position="38"/>
        <end position="939"/>
    </location>
</feature>
<evidence type="ECO:0000256" key="8">
    <source>
        <dbReference type="SAM" id="MobiDB-lite"/>
    </source>
</evidence>
<comment type="caution">
    <text evidence="11">The sequence shown here is derived from an EMBL/GenBank/DDBJ whole genome shotgun (WGS) entry which is preliminary data.</text>
</comment>
<feature type="region of interest" description="Disordered" evidence="8">
    <location>
        <begin position="39"/>
        <end position="94"/>
    </location>
</feature>
<dbReference type="FunFam" id="1.10.132.130:FF:000001">
    <property type="entry name" value="Vacuolar-processing enzyme beta-isozyme"/>
    <property type="match status" value="2"/>
</dbReference>
<accession>A0A978UK99</accession>
<keyword evidence="5" id="KW-0788">Thiol protease</keyword>
<keyword evidence="6" id="KW-1015">Disulfide bond</keyword>
<organism evidence="11 12">
    <name type="scientific">Ziziphus jujuba var. spinosa</name>
    <dbReference type="NCBI Taxonomy" id="714518"/>
    <lineage>
        <taxon>Eukaryota</taxon>
        <taxon>Viridiplantae</taxon>
        <taxon>Streptophyta</taxon>
        <taxon>Embryophyta</taxon>
        <taxon>Tracheophyta</taxon>
        <taxon>Spermatophyta</taxon>
        <taxon>Magnoliopsida</taxon>
        <taxon>eudicotyledons</taxon>
        <taxon>Gunneridae</taxon>
        <taxon>Pentapetalae</taxon>
        <taxon>rosids</taxon>
        <taxon>fabids</taxon>
        <taxon>Rosales</taxon>
        <taxon>Rhamnaceae</taxon>
        <taxon>Paliureae</taxon>
        <taxon>Ziziphus</taxon>
    </lineage>
</organism>
<reference evidence="11" key="1">
    <citation type="journal article" date="2021" name="Front. Plant Sci.">
        <title>Chromosome-Scale Genome Assembly for Chinese Sour Jujube and Insights Into Its Genome Evolution and Domestication Signature.</title>
        <authorList>
            <person name="Shen L.-Y."/>
            <person name="Luo H."/>
            <person name="Wang X.-L."/>
            <person name="Wang X.-M."/>
            <person name="Qiu X.-J."/>
            <person name="Liu H."/>
            <person name="Zhou S.-S."/>
            <person name="Jia K.-H."/>
            <person name="Nie S."/>
            <person name="Bao Y.-T."/>
            <person name="Zhang R.-G."/>
            <person name="Yun Q.-Z."/>
            <person name="Chai Y.-H."/>
            <person name="Lu J.-Y."/>
            <person name="Li Y."/>
            <person name="Zhao S.-W."/>
            <person name="Mao J.-F."/>
            <person name="Jia S.-G."/>
            <person name="Mao Y.-M."/>
        </authorList>
    </citation>
    <scope>NUCLEOTIDE SEQUENCE</scope>
    <source>
        <strain evidence="11">AT0</strain>
        <tissue evidence="11">Leaf</tissue>
    </source>
</reference>
<keyword evidence="2" id="KW-0645">Protease</keyword>
<dbReference type="FunFam" id="3.40.50.1460:FF:000005">
    <property type="entry name" value="Vacuolar-processing enzyme beta-isozyme"/>
    <property type="match status" value="2"/>
</dbReference>